<gene>
    <name evidence="5" type="ORF">VCUG_01216</name>
</gene>
<reference evidence="6" key="1">
    <citation type="submission" date="2011-03" db="EMBL/GenBank/DDBJ databases">
        <title>The genome sequence of Vavraia culicis strain floridensis.</title>
        <authorList>
            <consortium name="The Broad Institute Genome Sequencing Platform"/>
            <person name="Cuomo C."/>
            <person name="Becnel J."/>
            <person name="Sanscrainte N."/>
            <person name="Young S.K."/>
            <person name="Zeng Q."/>
            <person name="Gargeya S."/>
            <person name="Fitzgerald M."/>
            <person name="Haas B."/>
            <person name="Abouelleil A."/>
            <person name="Alvarado L."/>
            <person name="Arachchi H.M."/>
            <person name="Berlin A."/>
            <person name="Chapman S.B."/>
            <person name="Gearin G."/>
            <person name="Goldberg J."/>
            <person name="Griggs A."/>
            <person name="Gujja S."/>
            <person name="Hansen M."/>
            <person name="Heiman D."/>
            <person name="Howarth C."/>
            <person name="Larimer J."/>
            <person name="Lui A."/>
            <person name="MacDonald P.J.P."/>
            <person name="McCowen C."/>
            <person name="Montmayeur A."/>
            <person name="Murphy C."/>
            <person name="Neiman D."/>
            <person name="Pearson M."/>
            <person name="Priest M."/>
            <person name="Roberts A."/>
            <person name="Saif S."/>
            <person name="Shea T."/>
            <person name="Sisk P."/>
            <person name="Stolte C."/>
            <person name="Sykes S."/>
            <person name="Wortman J."/>
            <person name="Nusbaum C."/>
            <person name="Birren B."/>
        </authorList>
    </citation>
    <scope>NUCLEOTIDE SEQUENCE [LARGE SCALE GENOMIC DNA]</scope>
    <source>
        <strain evidence="6">floridensis</strain>
    </source>
</reference>
<dbReference type="GO" id="GO:0006412">
    <property type="term" value="P:translation"/>
    <property type="evidence" value="ECO:0007669"/>
    <property type="project" value="InterPro"/>
</dbReference>
<dbReference type="EMBL" id="GL877420">
    <property type="protein sequence ID" value="ELA47332.1"/>
    <property type="molecule type" value="Genomic_DNA"/>
</dbReference>
<dbReference type="OrthoDB" id="9834376at2759"/>
<name>L2GVF3_VAVCU</name>
<keyword evidence="3" id="KW-0687">Ribonucleoprotein</keyword>
<dbReference type="PANTHER" id="PTHR11830">
    <property type="entry name" value="40S RIBOSOMAL PROTEIN S3A"/>
    <property type="match status" value="1"/>
</dbReference>
<evidence type="ECO:0000313" key="6">
    <source>
        <dbReference type="Proteomes" id="UP000011081"/>
    </source>
</evidence>
<dbReference type="Pfam" id="PF01015">
    <property type="entry name" value="Ribosomal_S3Ae"/>
    <property type="match status" value="1"/>
</dbReference>
<dbReference type="GeneID" id="19879097"/>
<dbReference type="STRING" id="948595.L2GVF3"/>
<feature type="region of interest" description="Disordered" evidence="4">
    <location>
        <begin position="1"/>
        <end position="26"/>
    </location>
</feature>
<dbReference type="FunCoup" id="L2GVF3">
    <property type="interactions" value="206"/>
</dbReference>
<organism evidence="5 6">
    <name type="scientific">Vavraia culicis (isolate floridensis)</name>
    <name type="common">Microsporidian parasite</name>
    <dbReference type="NCBI Taxonomy" id="948595"/>
    <lineage>
        <taxon>Eukaryota</taxon>
        <taxon>Fungi</taxon>
        <taxon>Fungi incertae sedis</taxon>
        <taxon>Microsporidia</taxon>
        <taxon>Pleistophoridae</taxon>
        <taxon>Vavraia</taxon>
    </lineage>
</organism>
<evidence type="ECO:0000313" key="5">
    <source>
        <dbReference type="EMBL" id="ELA47332.1"/>
    </source>
</evidence>
<proteinExistence type="predicted"/>
<keyword evidence="2" id="KW-0689">Ribosomal protein</keyword>
<evidence type="ECO:0008006" key="7">
    <source>
        <dbReference type="Google" id="ProtNLM"/>
    </source>
</evidence>
<dbReference type="HOGENOM" id="CLU_062507_0_1_1"/>
<dbReference type="VEuPathDB" id="MicrosporidiaDB:VCUG_01216"/>
<dbReference type="Proteomes" id="UP000011081">
    <property type="component" value="Unassembled WGS sequence"/>
</dbReference>
<dbReference type="AlphaFoldDB" id="L2GVF3"/>
<accession>L2GVF3</accession>
<dbReference type="InParanoid" id="L2GVF3"/>
<evidence type="ECO:0000256" key="3">
    <source>
        <dbReference type="ARBA" id="ARBA00023274"/>
    </source>
</evidence>
<evidence type="ECO:0000256" key="2">
    <source>
        <dbReference type="ARBA" id="ARBA00022980"/>
    </source>
</evidence>
<dbReference type="OMA" id="TRFKGHE"/>
<dbReference type="RefSeq" id="XP_008074234.1">
    <property type="nucleotide sequence ID" value="XM_008076043.1"/>
</dbReference>
<feature type="compositionally biased region" description="Basic residues" evidence="4">
    <location>
        <begin position="9"/>
        <end position="20"/>
    </location>
</feature>
<evidence type="ECO:0000256" key="1">
    <source>
        <dbReference type="ARBA" id="ARBA00022490"/>
    </source>
</evidence>
<sequence>MAIKADNKKLHKASKKQSKKKEKDSFTKKETYNLTVPSSMFMTTNVGTTILTKQSTAAITERKLRGRVFEVNQGELQGDGTFRKYKFVCTKLVGRDLKGVFNGMELTTDKQKGIVRKWHTLIEAVSDVTTSDDVKLRIFTVAVTKKSAALTKKHCYAKSSQVKEIRKAMFDVVKEEMDGQSVVEIVKKIASDKIDKRIEEMGSLIYPLQNCFVSKVKVLKRPKEEE</sequence>
<evidence type="ECO:0000256" key="4">
    <source>
        <dbReference type="SAM" id="MobiDB-lite"/>
    </source>
</evidence>
<dbReference type="GO" id="GO:0003735">
    <property type="term" value="F:structural constituent of ribosome"/>
    <property type="evidence" value="ECO:0007669"/>
    <property type="project" value="InterPro"/>
</dbReference>
<dbReference type="InterPro" id="IPR001593">
    <property type="entry name" value="Ribosomal_eS1"/>
</dbReference>
<dbReference type="SMART" id="SM01397">
    <property type="entry name" value="Ribosomal_S3Ae"/>
    <property type="match status" value="1"/>
</dbReference>
<keyword evidence="6" id="KW-1185">Reference proteome</keyword>
<dbReference type="GO" id="GO:1990904">
    <property type="term" value="C:ribonucleoprotein complex"/>
    <property type="evidence" value="ECO:0007669"/>
    <property type="project" value="UniProtKB-KW"/>
</dbReference>
<dbReference type="GO" id="GO:0005840">
    <property type="term" value="C:ribosome"/>
    <property type="evidence" value="ECO:0007669"/>
    <property type="project" value="UniProtKB-KW"/>
</dbReference>
<protein>
    <recommendedName>
        <fullName evidence="7">40S ribosomal protein S1</fullName>
    </recommendedName>
</protein>
<keyword evidence="1" id="KW-0963">Cytoplasm</keyword>